<dbReference type="InterPro" id="IPR014044">
    <property type="entry name" value="CAP_dom"/>
</dbReference>
<dbReference type="GO" id="GO:0005576">
    <property type="term" value="C:extracellular region"/>
    <property type="evidence" value="ECO:0007669"/>
    <property type="project" value="InterPro"/>
</dbReference>
<protein>
    <submittedName>
        <fullName evidence="7">Cysteine-rich secretory protein, allergen V5/Tpx-1-related</fullName>
    </submittedName>
</protein>
<dbReference type="FunFam" id="3.40.33.10:FF:000006">
    <property type="entry name" value="Putative pathogenesis-related protein 1"/>
    <property type="match status" value="1"/>
</dbReference>
<evidence type="ECO:0000256" key="3">
    <source>
        <dbReference type="ARBA" id="ARBA00022821"/>
    </source>
</evidence>
<dbReference type="OrthoDB" id="337038at2759"/>
<dbReference type="STRING" id="63057.A0A2P5EMS2"/>
<dbReference type="Pfam" id="PF00188">
    <property type="entry name" value="CAP"/>
    <property type="match status" value="1"/>
</dbReference>
<keyword evidence="3" id="KW-0611">Plant defense</keyword>
<evidence type="ECO:0000313" key="8">
    <source>
        <dbReference type="Proteomes" id="UP000237000"/>
    </source>
</evidence>
<feature type="domain" description="SCP" evidence="6">
    <location>
        <begin position="26"/>
        <end position="156"/>
    </location>
</feature>
<comment type="similarity">
    <text evidence="1">Belongs to the CRISP family.</text>
</comment>
<evidence type="ECO:0000256" key="2">
    <source>
        <dbReference type="ARBA" id="ARBA00022729"/>
    </source>
</evidence>
<dbReference type="SMART" id="SM00198">
    <property type="entry name" value="SCP"/>
    <property type="match status" value="1"/>
</dbReference>
<sequence length="160" mass="18073">MDSSKMSIVFLLICLLALLEFSHAQNSQQDYLNTHNTPRNQVKVGNIIWNNTVAAYALNYANQRKADCSLVHSNGPYGENLAKGTGTFSGTDAVNLWVQEKSHYVYYSNSCVGGECLHYTQVVWRDSLQVGCARVLCTNSWWYVVCSYYPPGNYEGEYPY</sequence>
<comment type="caution">
    <text evidence="7">The sequence shown here is derived from an EMBL/GenBank/DDBJ whole genome shotgun (WGS) entry which is preliminary data.</text>
</comment>
<dbReference type="GO" id="GO:0098542">
    <property type="term" value="P:defense response to other organism"/>
    <property type="evidence" value="ECO:0007669"/>
    <property type="project" value="UniProtKB-ARBA"/>
</dbReference>
<organism evidence="7 8">
    <name type="scientific">Trema orientale</name>
    <name type="common">Charcoal tree</name>
    <name type="synonym">Celtis orientalis</name>
    <dbReference type="NCBI Taxonomy" id="63057"/>
    <lineage>
        <taxon>Eukaryota</taxon>
        <taxon>Viridiplantae</taxon>
        <taxon>Streptophyta</taxon>
        <taxon>Embryophyta</taxon>
        <taxon>Tracheophyta</taxon>
        <taxon>Spermatophyta</taxon>
        <taxon>Magnoliopsida</taxon>
        <taxon>eudicotyledons</taxon>
        <taxon>Gunneridae</taxon>
        <taxon>Pentapetalae</taxon>
        <taxon>rosids</taxon>
        <taxon>fabids</taxon>
        <taxon>Rosales</taxon>
        <taxon>Cannabaceae</taxon>
        <taxon>Trema</taxon>
    </lineage>
</organism>
<accession>A0A2P5EMS2</accession>
<reference evidence="8" key="1">
    <citation type="submission" date="2016-06" db="EMBL/GenBank/DDBJ databases">
        <title>Parallel loss of symbiosis genes in relatives of nitrogen-fixing non-legume Parasponia.</title>
        <authorList>
            <person name="Van Velzen R."/>
            <person name="Holmer R."/>
            <person name="Bu F."/>
            <person name="Rutten L."/>
            <person name="Van Zeijl A."/>
            <person name="Liu W."/>
            <person name="Santuari L."/>
            <person name="Cao Q."/>
            <person name="Sharma T."/>
            <person name="Shen D."/>
            <person name="Roswanjaya Y."/>
            <person name="Wardhani T."/>
            <person name="Kalhor M.S."/>
            <person name="Jansen J."/>
            <person name="Van den Hoogen J."/>
            <person name="Gungor B."/>
            <person name="Hartog M."/>
            <person name="Hontelez J."/>
            <person name="Verver J."/>
            <person name="Yang W.-C."/>
            <person name="Schijlen E."/>
            <person name="Repin R."/>
            <person name="Schilthuizen M."/>
            <person name="Schranz E."/>
            <person name="Heidstra R."/>
            <person name="Miyata K."/>
            <person name="Fedorova E."/>
            <person name="Kohlen W."/>
            <person name="Bisseling T."/>
            <person name="Smit S."/>
            <person name="Geurts R."/>
        </authorList>
    </citation>
    <scope>NUCLEOTIDE SEQUENCE [LARGE SCALE GENOMIC DNA]</scope>
    <source>
        <strain evidence="8">cv. RG33-2</strain>
    </source>
</reference>
<dbReference type="CDD" id="cd05381">
    <property type="entry name" value="CAP_PR-1"/>
    <property type="match status" value="1"/>
</dbReference>
<proteinExistence type="inferred from homology"/>
<dbReference type="EMBL" id="JXTC01000125">
    <property type="protein sequence ID" value="PON86809.1"/>
    <property type="molecule type" value="Genomic_DNA"/>
</dbReference>
<dbReference type="AlphaFoldDB" id="A0A2P5EMS2"/>
<keyword evidence="4" id="KW-1015">Disulfide bond</keyword>
<dbReference type="PROSITE" id="PS01010">
    <property type="entry name" value="CRISP_2"/>
    <property type="match status" value="1"/>
</dbReference>
<evidence type="ECO:0000256" key="1">
    <source>
        <dbReference type="ARBA" id="ARBA00009923"/>
    </source>
</evidence>
<dbReference type="FunCoup" id="A0A2P5EMS2">
    <property type="interactions" value="398"/>
</dbReference>
<evidence type="ECO:0000256" key="4">
    <source>
        <dbReference type="ARBA" id="ARBA00023157"/>
    </source>
</evidence>
<evidence type="ECO:0000313" key="7">
    <source>
        <dbReference type="EMBL" id="PON86809.1"/>
    </source>
</evidence>
<dbReference type="SUPFAM" id="SSF55797">
    <property type="entry name" value="PR-1-like"/>
    <property type="match status" value="1"/>
</dbReference>
<dbReference type="Proteomes" id="UP000237000">
    <property type="component" value="Unassembled WGS sequence"/>
</dbReference>
<evidence type="ECO:0000259" key="6">
    <source>
        <dbReference type="SMART" id="SM00198"/>
    </source>
</evidence>
<dbReference type="PANTHER" id="PTHR10334">
    <property type="entry name" value="CYSTEINE-RICH SECRETORY PROTEIN-RELATED"/>
    <property type="match status" value="1"/>
</dbReference>
<keyword evidence="2 5" id="KW-0732">Signal</keyword>
<dbReference type="InterPro" id="IPR018244">
    <property type="entry name" value="Allrgn_V5/Tpx1_CS"/>
</dbReference>
<dbReference type="Gene3D" id="3.40.33.10">
    <property type="entry name" value="CAP"/>
    <property type="match status" value="1"/>
</dbReference>
<dbReference type="InterPro" id="IPR035940">
    <property type="entry name" value="CAP_sf"/>
</dbReference>
<dbReference type="InterPro" id="IPR001283">
    <property type="entry name" value="CRISP-related"/>
</dbReference>
<feature type="signal peptide" evidence="5">
    <location>
        <begin position="1"/>
        <end position="24"/>
    </location>
</feature>
<gene>
    <name evidence="7" type="ORF">TorRG33x02_173350</name>
</gene>
<feature type="chain" id="PRO_5015125588" evidence="5">
    <location>
        <begin position="25"/>
        <end position="160"/>
    </location>
</feature>
<evidence type="ECO:0000256" key="5">
    <source>
        <dbReference type="SAM" id="SignalP"/>
    </source>
</evidence>
<keyword evidence="8" id="KW-1185">Reference proteome</keyword>
<dbReference type="InParanoid" id="A0A2P5EMS2"/>
<name>A0A2P5EMS2_TREOI</name>
<dbReference type="PRINTS" id="PR00837">
    <property type="entry name" value="V5TPXLIKE"/>
</dbReference>